<sequence length="943" mass="107846">MTTKIGIYQSKINHLIIQNKENGSHFIKGIVNKAIRSNEIQRLDINNIIIFCSTNGIITNYEVNISLQQANNNLFIIFPKKYGFFIVPNPNYIIIDFIDISFILIKSITQTFSFCYSAFTQYFKTFPHVFDIVCPCFEYQNCQTTINVSVDGTFVVTRSIVYSPRQYELVDGYYNSLFIVSLKGKSILEDPLSIRILSNLNHRFCVYYDDGREAFVSHPKQEFKIGRTNSSMFRNVNRIQSERYFLNKEEQTIPIEKNTFHAGVIALFNEEKRKELAECLILIDVSNQDTIKDALFAIQQKLFHNKLTIVILSSDGDIVLNEINDEIRSTIFSKTLPHIKHQEALFYVNESLKSNKDIHVVLITEHQTINFDFTNILITGCQLTYIPTPELFTKIQHCLLNIFSLTRFNLITGLLSIELFLETLDSICYLPTVPSISHSSTFANFPQPIFYTFNRTIILYLCLSSETQSIKISTNDHLSTRSSIKLLDPVMYVLSQMIHWSITPIKLNPRTIIRENIMLNQPTKTSAKKIKKVTPGTRLRISRSIGHSTEPLLSSHINDKRNETLKKFSNIINITKADETGLNAIRVCDIKDRIISGYLQHYNDQIIPPSFHSDINQIYSMKNWILIPAKTTSTPHIPSHSHDKCIGIEEVDTVFSKFNFPLSKPLSPNDHCFSSHTETGPRKRNEDFSVYIDDLNSLLTCHHGRISVFGVFDGHMGTSASDYCSFKIFNYLVSNPHFPENIQIALKESFKQVNKGFLTIADVLHINAGTTAGVCVIDDKKITTANIGDTEIMFCKRNHKPLILSNKHSPNNEIEKQRIELAGGKVFYFHGWRVEGLLGVSRSIGDIALKKFVIDEADTNQIERSPDDEFVLIGCDGLWNVISYDFCADIVREYLYTNNYNGVDENGIKKPINKKDIARYLVDLALFKQSLDNVTVSIYFFSK</sequence>
<evidence type="ECO:0000259" key="1">
    <source>
        <dbReference type="PROSITE" id="PS51746"/>
    </source>
</evidence>
<dbReference type="VEuPathDB" id="AmoebaDB:KM1_159720"/>
<dbReference type="VEuPathDB" id="AmoebaDB:EHI8A_091610"/>
<dbReference type="FunFam" id="3.60.40.10:FF:000070">
    <property type="entry name" value="Protein phosphatase domain containing protein"/>
    <property type="match status" value="1"/>
</dbReference>
<gene>
    <name evidence="2" type="ORF">CL6EHI_200680</name>
</gene>
<dbReference type="VEuPathDB" id="AmoebaDB:EHI5A_128620"/>
<accession>A0A5K1UWS6</accession>
<protein>
    <submittedName>
        <fullName evidence="2">Protein phosphatase domain-containing protein</fullName>
    </submittedName>
</protein>
<dbReference type="PROSITE" id="PS51746">
    <property type="entry name" value="PPM_2"/>
    <property type="match status" value="1"/>
</dbReference>
<dbReference type="VEuPathDB" id="AmoebaDB:EHI8A_091970"/>
<dbReference type="AlphaFoldDB" id="A0A5K1UWS6"/>
<dbReference type="OMA" id="EHQTINS"/>
<organism evidence="2 3">
    <name type="scientific">Entamoeba histolytica</name>
    <dbReference type="NCBI Taxonomy" id="5759"/>
    <lineage>
        <taxon>Eukaryota</taxon>
        <taxon>Amoebozoa</taxon>
        <taxon>Evosea</taxon>
        <taxon>Archamoebae</taxon>
        <taxon>Mastigamoebida</taxon>
        <taxon>Entamoebidae</taxon>
        <taxon>Entamoeba</taxon>
    </lineage>
</organism>
<dbReference type="SMR" id="A0A5K1UWS6"/>
<dbReference type="VEuPathDB" id="AmoebaDB:EHI_200680"/>
<dbReference type="Gene3D" id="3.60.40.10">
    <property type="entry name" value="PPM-type phosphatase domain"/>
    <property type="match status" value="1"/>
</dbReference>
<dbReference type="InterPro" id="IPR001932">
    <property type="entry name" value="PPM-type_phosphatase-like_dom"/>
</dbReference>
<evidence type="ECO:0000313" key="3">
    <source>
        <dbReference type="Proteomes" id="UP000078387"/>
    </source>
</evidence>
<dbReference type="Proteomes" id="UP000078387">
    <property type="component" value="Unassembled WGS sequence"/>
</dbReference>
<proteinExistence type="predicted"/>
<dbReference type="SMART" id="SM00332">
    <property type="entry name" value="PP2Cc"/>
    <property type="match status" value="1"/>
</dbReference>
<dbReference type="Pfam" id="PF00481">
    <property type="entry name" value="PP2C"/>
    <property type="match status" value="1"/>
</dbReference>
<dbReference type="InterPro" id="IPR015655">
    <property type="entry name" value="PP2C"/>
</dbReference>
<feature type="domain" description="PPM-type phosphatase" evidence="1">
    <location>
        <begin position="670"/>
        <end position="941"/>
    </location>
</feature>
<dbReference type="GO" id="GO:0004722">
    <property type="term" value="F:protein serine/threonine phosphatase activity"/>
    <property type="evidence" value="ECO:0007669"/>
    <property type="project" value="InterPro"/>
</dbReference>
<comment type="caution">
    <text evidence="2">The sequence shown here is derived from an EMBL/GenBank/DDBJ whole genome shotgun (WGS) entry which is preliminary data.</text>
</comment>
<evidence type="ECO:0000313" key="2">
    <source>
        <dbReference type="EMBL" id="GAT96040.1"/>
    </source>
</evidence>
<dbReference type="PANTHER" id="PTHR47992">
    <property type="entry name" value="PROTEIN PHOSPHATASE"/>
    <property type="match status" value="1"/>
</dbReference>
<dbReference type="InterPro" id="IPR036457">
    <property type="entry name" value="PPM-type-like_dom_sf"/>
</dbReference>
<reference evidence="2 3" key="1">
    <citation type="submission" date="2016-05" db="EMBL/GenBank/DDBJ databases">
        <title>First whole genome sequencing of Entamoeba histolytica HM1:IMSS-clone-6.</title>
        <authorList>
            <person name="Mukherjee Avik.K."/>
            <person name="Izumyama S."/>
            <person name="Nakada-Tsukui K."/>
            <person name="Nozaki T."/>
        </authorList>
    </citation>
    <scope>NUCLEOTIDE SEQUENCE [LARGE SCALE GENOMIC DNA]</scope>
    <source>
        <strain evidence="2 3">HM1:IMSS clone 6</strain>
    </source>
</reference>
<dbReference type="CDD" id="cd00143">
    <property type="entry name" value="PP2Cc"/>
    <property type="match status" value="1"/>
</dbReference>
<name>A0A5K1UWS6_ENTHI</name>
<dbReference type="VEuPathDB" id="AmoebaDB:EHI7A_089290"/>
<dbReference type="EMBL" id="BDEQ01000001">
    <property type="protein sequence ID" value="GAT96040.1"/>
    <property type="molecule type" value="Genomic_DNA"/>
</dbReference>
<dbReference type="SUPFAM" id="SSF81606">
    <property type="entry name" value="PP2C-like"/>
    <property type="match status" value="1"/>
</dbReference>